<evidence type="ECO:0000256" key="4">
    <source>
        <dbReference type="PROSITE-ProRule" id="PRU00335"/>
    </source>
</evidence>
<reference evidence="7 8" key="1">
    <citation type="submission" date="2015-11" db="EMBL/GenBank/DDBJ databases">
        <title>Expanding the genomic diversity of Burkholderia species for the development of highly accurate diagnostics.</title>
        <authorList>
            <person name="Sahl J."/>
            <person name="Keim P."/>
            <person name="Wagner D."/>
        </authorList>
    </citation>
    <scope>NUCLEOTIDE SEQUENCE [LARGE SCALE GENOMIC DNA]</scope>
    <source>
        <strain evidence="7 8">MSMB1960WGS</strain>
    </source>
</reference>
<dbReference type="RefSeq" id="WP_059810366.1">
    <property type="nucleotide sequence ID" value="NZ_CABVPM010000124.1"/>
</dbReference>
<dbReference type="PANTHER" id="PTHR47506">
    <property type="entry name" value="TRANSCRIPTIONAL REGULATORY PROTEIN"/>
    <property type="match status" value="1"/>
</dbReference>
<dbReference type="EMBL" id="LPHB01000001">
    <property type="protein sequence ID" value="KWA68565.1"/>
    <property type="molecule type" value="Genomic_DNA"/>
</dbReference>
<comment type="caution">
    <text evidence="7">The sequence shown here is derived from an EMBL/GenBank/DDBJ whole genome shotgun (WGS) entry which is preliminary data.</text>
</comment>
<dbReference type="SUPFAM" id="SSF48498">
    <property type="entry name" value="Tetracyclin repressor-like, C-terminal domain"/>
    <property type="match status" value="1"/>
</dbReference>
<keyword evidence="2 4" id="KW-0238">DNA-binding</keyword>
<evidence type="ECO:0000256" key="1">
    <source>
        <dbReference type="ARBA" id="ARBA00023015"/>
    </source>
</evidence>
<dbReference type="InterPro" id="IPR009057">
    <property type="entry name" value="Homeodomain-like_sf"/>
</dbReference>
<dbReference type="GeneID" id="93055819"/>
<dbReference type="AlphaFoldDB" id="A0A106A3S8"/>
<keyword evidence="1" id="KW-0805">Transcription regulation</keyword>
<accession>A0A106A3S8</accession>
<evidence type="ECO:0000313" key="9">
    <source>
        <dbReference type="Proteomes" id="UP000473470"/>
    </source>
</evidence>
<dbReference type="Pfam" id="PF00440">
    <property type="entry name" value="TetR_N"/>
    <property type="match status" value="1"/>
</dbReference>
<dbReference type="Proteomes" id="UP000473470">
    <property type="component" value="Unassembled WGS sequence"/>
</dbReference>
<protein>
    <submittedName>
        <fullName evidence="6 7">Transcriptional regulator</fullName>
    </submittedName>
</protein>
<evidence type="ECO:0000313" key="8">
    <source>
        <dbReference type="Proteomes" id="UP000068603"/>
    </source>
</evidence>
<evidence type="ECO:0000256" key="3">
    <source>
        <dbReference type="ARBA" id="ARBA00023163"/>
    </source>
</evidence>
<dbReference type="InterPro" id="IPR001647">
    <property type="entry name" value="HTH_TetR"/>
</dbReference>
<dbReference type="InterPro" id="IPR036271">
    <property type="entry name" value="Tet_transcr_reg_TetR-rel_C_sf"/>
</dbReference>
<dbReference type="STRING" id="1503054.WT74_27460"/>
<dbReference type="SUPFAM" id="SSF46689">
    <property type="entry name" value="Homeodomain-like"/>
    <property type="match status" value="1"/>
</dbReference>
<proteinExistence type="predicted"/>
<gene>
    <name evidence="6" type="ORF">F7R25_13410</name>
    <name evidence="7" type="ORF">WT44_01070</name>
</gene>
<evidence type="ECO:0000256" key="2">
    <source>
        <dbReference type="ARBA" id="ARBA00023125"/>
    </source>
</evidence>
<organism evidence="7">
    <name type="scientific">Burkholderia stagnalis</name>
    <dbReference type="NCBI Taxonomy" id="1503054"/>
    <lineage>
        <taxon>Bacteria</taxon>
        <taxon>Pseudomonadati</taxon>
        <taxon>Pseudomonadota</taxon>
        <taxon>Betaproteobacteria</taxon>
        <taxon>Burkholderiales</taxon>
        <taxon>Burkholderiaceae</taxon>
        <taxon>Burkholderia</taxon>
        <taxon>Burkholderia cepacia complex</taxon>
    </lineage>
</organism>
<reference evidence="6 9" key="2">
    <citation type="submission" date="2019-09" db="EMBL/GenBank/DDBJ databases">
        <title>Draft genome sequences of 48 bacterial type strains from the CCUG.</title>
        <authorList>
            <person name="Tunovic T."/>
            <person name="Pineiro-Iglesias B."/>
            <person name="Unosson C."/>
            <person name="Inganas E."/>
            <person name="Ohlen M."/>
            <person name="Cardew S."/>
            <person name="Jensie-Markopoulos S."/>
            <person name="Salva-Serra F."/>
            <person name="Jaen-Luchoro D."/>
            <person name="Karlsson R."/>
            <person name="Svensson-Stadler L."/>
            <person name="Chun J."/>
            <person name="Moore E."/>
        </authorList>
    </citation>
    <scope>NUCLEOTIDE SEQUENCE [LARGE SCALE GENOMIC DNA]</scope>
    <source>
        <strain evidence="6 9">CCUG 65686</strain>
    </source>
</reference>
<evidence type="ECO:0000313" key="7">
    <source>
        <dbReference type="EMBL" id="KWA68565.1"/>
    </source>
</evidence>
<keyword evidence="3" id="KW-0804">Transcription</keyword>
<sequence length="194" mass="21836">MKAESTRDLIVASADQLFYQQGYQHTSFSDIAGAVQISRGNFYHHFKTKDEILDAVIDARLANVQAMLDEWDIEWSAPLDRLKRFSQMLVTNRSKIMRSGCPIGTLCTELGKLNHDAHDRANELLSLFRAWLSAQFDALGCDAADMLAMHLLSRTQGVAVLANAYADERFIQREVEQIDAWLDTVAGDAMRVAR</sequence>
<dbReference type="PRINTS" id="PR00455">
    <property type="entry name" value="HTHTETR"/>
</dbReference>
<evidence type="ECO:0000259" key="5">
    <source>
        <dbReference type="PROSITE" id="PS50977"/>
    </source>
</evidence>
<feature type="domain" description="HTH tetR-type" evidence="5">
    <location>
        <begin position="4"/>
        <end position="64"/>
    </location>
</feature>
<dbReference type="Gene3D" id="1.10.357.10">
    <property type="entry name" value="Tetracycline Repressor, domain 2"/>
    <property type="match status" value="1"/>
</dbReference>
<dbReference type="PANTHER" id="PTHR47506:SF1">
    <property type="entry name" value="HTH-TYPE TRANSCRIPTIONAL REGULATOR YJDC"/>
    <property type="match status" value="1"/>
</dbReference>
<dbReference type="GO" id="GO:0003677">
    <property type="term" value="F:DNA binding"/>
    <property type="evidence" value="ECO:0007669"/>
    <property type="project" value="UniProtKB-UniRule"/>
</dbReference>
<dbReference type="PROSITE" id="PS50977">
    <property type="entry name" value="HTH_TETR_2"/>
    <property type="match status" value="1"/>
</dbReference>
<dbReference type="EMBL" id="VZOK01000016">
    <property type="protein sequence ID" value="KAB0638162.1"/>
    <property type="molecule type" value="Genomic_DNA"/>
</dbReference>
<dbReference type="Proteomes" id="UP000068603">
    <property type="component" value="Unassembled WGS sequence"/>
</dbReference>
<name>A0A106A3S8_9BURK</name>
<evidence type="ECO:0000313" key="6">
    <source>
        <dbReference type="EMBL" id="KAB0638162.1"/>
    </source>
</evidence>
<feature type="DNA-binding region" description="H-T-H motif" evidence="4">
    <location>
        <begin position="27"/>
        <end position="46"/>
    </location>
</feature>